<name>A0A854QKA7_CRYNE</name>
<reference evidence="3 4" key="1">
    <citation type="submission" date="2017-06" db="EMBL/GenBank/DDBJ databases">
        <title>Global population genomics of the pathogenic fungus Cryptococcus neoformans var. grubii.</title>
        <authorList>
            <person name="Cuomo C."/>
            <person name="Litvintseva A."/>
            <person name="Chen Y."/>
            <person name="Young S."/>
            <person name="Zeng Q."/>
            <person name="Chapman S."/>
            <person name="Gujja S."/>
            <person name="Saif S."/>
            <person name="Birren B."/>
        </authorList>
    </citation>
    <scope>NUCLEOTIDE SEQUENCE [LARGE SCALE GENOMIC DNA]</scope>
    <source>
        <strain evidence="3 4">Tu259-1</strain>
    </source>
</reference>
<dbReference type="EMBL" id="AMKT01000010">
    <property type="protein sequence ID" value="OXG28993.1"/>
    <property type="molecule type" value="Genomic_DNA"/>
</dbReference>
<feature type="region of interest" description="Disordered" evidence="1">
    <location>
        <begin position="479"/>
        <end position="511"/>
    </location>
</feature>
<feature type="chain" id="PRO_5032836137" evidence="2">
    <location>
        <begin position="21"/>
        <end position="693"/>
    </location>
</feature>
<dbReference type="AlphaFoldDB" id="A0A854QKA7"/>
<feature type="compositionally biased region" description="Low complexity" evidence="1">
    <location>
        <begin position="246"/>
        <end position="255"/>
    </location>
</feature>
<feature type="region of interest" description="Disordered" evidence="1">
    <location>
        <begin position="40"/>
        <end position="66"/>
    </location>
</feature>
<organism evidence="3 4">
    <name type="scientific">Cryptococcus neoformans Tu259-1</name>
    <dbReference type="NCBI Taxonomy" id="1230072"/>
    <lineage>
        <taxon>Eukaryota</taxon>
        <taxon>Fungi</taxon>
        <taxon>Dikarya</taxon>
        <taxon>Basidiomycota</taxon>
        <taxon>Agaricomycotina</taxon>
        <taxon>Tremellomycetes</taxon>
        <taxon>Tremellales</taxon>
        <taxon>Cryptococcaceae</taxon>
        <taxon>Cryptococcus</taxon>
        <taxon>Cryptococcus neoformans species complex</taxon>
    </lineage>
</organism>
<feature type="region of interest" description="Disordered" evidence="1">
    <location>
        <begin position="535"/>
        <end position="556"/>
    </location>
</feature>
<gene>
    <name evidence="3" type="ORF">C361_00647</name>
</gene>
<feature type="region of interest" description="Disordered" evidence="1">
    <location>
        <begin position="200"/>
        <end position="312"/>
    </location>
</feature>
<feature type="compositionally biased region" description="Polar residues" evidence="1">
    <location>
        <begin position="432"/>
        <end position="441"/>
    </location>
</feature>
<proteinExistence type="predicted"/>
<feature type="compositionally biased region" description="Basic and acidic residues" evidence="1">
    <location>
        <begin position="234"/>
        <end position="244"/>
    </location>
</feature>
<feature type="region of interest" description="Disordered" evidence="1">
    <location>
        <begin position="631"/>
        <end position="675"/>
    </location>
</feature>
<keyword evidence="2" id="KW-0732">Signal</keyword>
<feature type="compositionally biased region" description="Basic and acidic residues" evidence="1">
    <location>
        <begin position="257"/>
        <end position="298"/>
    </location>
</feature>
<feature type="signal peptide" evidence="2">
    <location>
        <begin position="1"/>
        <end position="20"/>
    </location>
</feature>
<evidence type="ECO:0000313" key="3">
    <source>
        <dbReference type="EMBL" id="OXG28993.1"/>
    </source>
</evidence>
<evidence type="ECO:0000256" key="1">
    <source>
        <dbReference type="SAM" id="MobiDB-lite"/>
    </source>
</evidence>
<feature type="compositionally biased region" description="Low complexity" evidence="1">
    <location>
        <begin position="656"/>
        <end position="670"/>
    </location>
</feature>
<accession>A0A854QKA7</accession>
<feature type="compositionally biased region" description="Low complexity" evidence="1">
    <location>
        <begin position="488"/>
        <end position="511"/>
    </location>
</feature>
<dbReference type="Proteomes" id="UP000199727">
    <property type="component" value="Unassembled WGS sequence"/>
</dbReference>
<feature type="region of interest" description="Disordered" evidence="1">
    <location>
        <begin position="426"/>
        <end position="456"/>
    </location>
</feature>
<comment type="caution">
    <text evidence="3">The sequence shown here is derived from an EMBL/GenBank/DDBJ whole genome shotgun (WGS) entry which is preliminary data.</text>
</comment>
<dbReference type="OrthoDB" id="2575964at2759"/>
<evidence type="ECO:0000256" key="2">
    <source>
        <dbReference type="SAM" id="SignalP"/>
    </source>
</evidence>
<evidence type="ECO:0000313" key="4">
    <source>
        <dbReference type="Proteomes" id="UP000199727"/>
    </source>
</evidence>
<sequence>MLFMPLLLFFHLNIQHPLLPITHMTPRELALHSFHTNHLPVSPPTRPLSHSPKAYASDPNLNPFSPLSPDLAPNQLTSAQKPIMDSVIDVASADKPLITYTRKELLLIGRDCRGRGPPETMGALESWFGTIARPNQSDSNFEDPAIASISHSTGRRNNSSGGNGFGEGFGYGGGIGGGSRLHNNARGTRNIGLRRLPEGVDLPPHLAPPNVNEKGFSGQMGKFNVRSNSNMRLGGDEQKRERRNNNNHGNNSNNNIEDWRKEKQSRENGHQQRDRDNRDHDRPYQQRDRDSHQRDRRNNWHQASQHDEDEQPEWMNDTIAPADPAIANDNDALVKFTPGEDMIAAHKRAMKAKHANDWRGNIPPLPAFFASDPAIVSSVPAAASLEHKLKEINANNYLVETREPQEEPEPSQSAPQSAFSSRFHKFFGNGADQDSNVTGARQSAPVPAQQPLPPIQNQVVPENPLEQRKAALMGLLSTKSPTPKLEHNSPSQHFHQPSSPHVEIPSSMSTSNMYTSNTGFRPPHPNVLLQQLYAVGPSSNTNPSPVNHPHQEHAPTDPLQLLAQAQAQRGQYASPSQMPPQHMSLPPHFARPPPGMYDSLPPDVPVGFPPFMRPSPGPGYGPPPGAGPGYVPMPSYYQGPPRPSGMGVHGYPGPQPQQQMAQQPAQRYPPGQLNTSQQDMLSTLFAGLGPRSG</sequence>
<protein>
    <submittedName>
        <fullName evidence="3">Uncharacterized protein</fullName>
    </submittedName>
</protein>